<keyword evidence="4" id="KW-1185">Reference proteome</keyword>
<dbReference type="AlphaFoldDB" id="A0A9W6ZB65"/>
<name>A0A9W6ZB65_9STRA</name>
<dbReference type="Gene3D" id="1.20.120.1740">
    <property type="entry name" value="Sodium ion translocating NADH-quinone reductase subunit C-like"/>
    <property type="match status" value="1"/>
</dbReference>
<evidence type="ECO:0000259" key="2">
    <source>
        <dbReference type="Pfam" id="PF18240"/>
    </source>
</evidence>
<reference evidence="3" key="1">
    <citation type="submission" date="2022-07" db="EMBL/GenBank/DDBJ databases">
        <title>Genome analysis of Parmales, a sister group of diatoms, reveals the evolutionary specialization of diatoms from phago-mixotrophs to photoautotrophs.</title>
        <authorList>
            <person name="Ban H."/>
            <person name="Sato S."/>
            <person name="Yoshikawa S."/>
            <person name="Kazumasa Y."/>
            <person name="Nakamura Y."/>
            <person name="Ichinomiya M."/>
            <person name="Saitoh K."/>
            <person name="Sato N."/>
            <person name="Blanc-Mathieu R."/>
            <person name="Endo H."/>
            <person name="Kuwata A."/>
            <person name="Ogata H."/>
        </authorList>
    </citation>
    <scope>NUCLEOTIDE SEQUENCE</scope>
</reference>
<gene>
    <name evidence="3" type="ORF">TrRE_jg7611</name>
</gene>
<protein>
    <recommendedName>
        <fullName evidence="2">Photosystem II Psb31 protein domain-containing protein</fullName>
    </recommendedName>
</protein>
<evidence type="ECO:0000313" key="4">
    <source>
        <dbReference type="Proteomes" id="UP001165082"/>
    </source>
</evidence>
<feature type="domain" description="Photosystem II Psb31 protein" evidence="2">
    <location>
        <begin position="61"/>
        <end position="144"/>
    </location>
</feature>
<accession>A0A9W6ZB65</accession>
<feature type="signal peptide" evidence="1">
    <location>
        <begin position="1"/>
        <end position="15"/>
    </location>
</feature>
<evidence type="ECO:0000256" key="1">
    <source>
        <dbReference type="SAM" id="SignalP"/>
    </source>
</evidence>
<feature type="chain" id="PRO_5040797374" description="Photosystem II Psb31 protein domain-containing protein" evidence="1">
    <location>
        <begin position="16"/>
        <end position="145"/>
    </location>
</feature>
<dbReference type="Pfam" id="PF18240">
    <property type="entry name" value="PSII_Pbs31"/>
    <property type="match status" value="1"/>
</dbReference>
<proteinExistence type="predicted"/>
<dbReference type="EMBL" id="BRXZ01001832">
    <property type="protein sequence ID" value="GMH47250.1"/>
    <property type="molecule type" value="Genomic_DNA"/>
</dbReference>
<sequence length="145" mass="15084">MKLTIFLTLFAASTAFSPTFLAPSRSSTSLNMDRREVLASASTLALAGAFSAASPALADGAVSQSTKNRARGIYGNRIAGLKKAVDTGDFGAVVAEKNAFILFNSGALKGDKAKTNEAIGATNSIFAAIRAQDKPGLKKAYDDYQ</sequence>
<dbReference type="InterPro" id="IPR040933">
    <property type="entry name" value="PSII_Pbs31"/>
</dbReference>
<evidence type="ECO:0000313" key="3">
    <source>
        <dbReference type="EMBL" id="GMH47250.1"/>
    </source>
</evidence>
<keyword evidence="1" id="KW-0732">Signal</keyword>
<dbReference type="Proteomes" id="UP001165082">
    <property type="component" value="Unassembled WGS sequence"/>
</dbReference>
<organism evidence="3 4">
    <name type="scientific">Triparma retinervis</name>
    <dbReference type="NCBI Taxonomy" id="2557542"/>
    <lineage>
        <taxon>Eukaryota</taxon>
        <taxon>Sar</taxon>
        <taxon>Stramenopiles</taxon>
        <taxon>Ochrophyta</taxon>
        <taxon>Bolidophyceae</taxon>
        <taxon>Parmales</taxon>
        <taxon>Triparmaceae</taxon>
        <taxon>Triparma</taxon>
    </lineage>
</organism>
<dbReference type="OrthoDB" id="202886at2759"/>
<comment type="caution">
    <text evidence="3">The sequence shown here is derived from an EMBL/GenBank/DDBJ whole genome shotgun (WGS) entry which is preliminary data.</text>
</comment>